<dbReference type="InterPro" id="IPR011050">
    <property type="entry name" value="Pectin_lyase_fold/virulence"/>
</dbReference>
<protein>
    <submittedName>
        <fullName evidence="5">Glycosyl hydrolase family 28-related protein</fullName>
    </submittedName>
</protein>
<evidence type="ECO:0000259" key="3">
    <source>
        <dbReference type="Pfam" id="PF22815"/>
    </source>
</evidence>
<dbReference type="Pfam" id="PF22815">
    <property type="entry name" value="CatAgl_D1"/>
    <property type="match status" value="1"/>
</dbReference>
<evidence type="ECO:0000313" key="5">
    <source>
        <dbReference type="EMBL" id="MED5017307.1"/>
    </source>
</evidence>
<sequence>MSKWRPAMAGLLALLLILSAFPAYAAENSGEISAQGIVPGGQVMIKNKWKSNVLYEASDGTVRYGLPGATDESARWIVESADEVSTIKNAKTGHYISIAQTTQRSQPLKTVEAGASDKEKWNIEQSSREGYMIIRSAAASGGNAVIHEEDQLGFAEASADINITFESPQWAFVPVDNRSPVQLESRQRAGQVMVEKDGKVQYAKAEAGDMNAQWYLEPGDIPGSTLIRNRATGHLVTQNATTWAGALAQDPDSKDPSLSEWLQKEAPDASGYVIFENVSPRPEADTENPITCWLHTQFDGDQDVRSNNWPGDLSNPSAQWRIVPVTDMKPVRIAAYSNEQTSSDFWYEANGQVKHGSLQDAGGENLALWYIEDFDGNKRIRNASTGHYVTYGGSGIEAVAANAGEAQSQWVFRSSRDVDDYQTMESIAASGSYIAAASDGSLTVSTDASSLESQWQIVDPTASSNGEQTYIRIQNEWQPFYLYEQPDGTIKYGNQRTGDRRDQWSIEKYNGRKLFKNRETGHYMNIQDMPEGHIQATAITDPQQVEPGYMWSVKDLGGGTYLITSMMDYVPGKDADKFVSLQNLTKYAEYGVINPNWGSPHWKFITVSENKQQLFRFKLKDSNEYLYEKPTSQPTVGQVTYGEVEATDPSSIWFLEDSGNAVLLKNQGSGFYIALENIAGHEAEDDPAETVQTLKEIQPSWASVKWYVQKDDSTGLVRFKSGWAGHYLYAATDDIGAPALKMSKAPGAENKDAAQFEAVPVQASAQPIPDQPVRIQSAANGKYLYENKSGVVLYGNPAADNGYSQWIIGRDGDRQTIRNRGTGHYLTLNEDYSFLESKGDTPQQDGTSFWSVTRSGQGDSVVIRSLFGDADDELVNVQNNAGYAERGLWPASWGSVQWKLEAAAERYTTPSMEEPRNLATSTPAQDDLNQILIRAYDSKQVLAEQGGRLTYVNSSEPQASAKWLLQDMNGRFRIKNAASGRFLAIDDKLGVQTVSGTSGLNVQWNIEEHLGYRTLTSAKAEGSLRYADRQPEYSLSGKTDTKALWSFEKVASNVVYPANQAFSSGDVLRFAVHAQTDGEYEAHIGYKSDVELNISVSANGLDAQTISLKGGTASNTAAIKLKLRAGMNTVSVEGNPNAFSPSVITSLTVDHSIAKSYRGATLPYISYEAEDTKTNGEVIGPSRKYRSLASEASGRQAVTLQRTGDYVEFPLAKAANTMVLRYSIPDDDTGQGKEETLSLYVNGVFKQSLHLTSKYAWEYGSYPWSNDPRQGSAHRFYDEIHANIGDVPEGAVIRLEKSASDHAASYTLDLIDMEQVGTAYSMPEGFLSVTDFGAVPDDGADDTGAFRQALSEAVKQGKGVWFPAGTFELGDGLLDLNSAVIRGAGMWHTTLNGAKFFGHGGRVEVYDLLIDGGINVRDDEAFTNAFHGAFGSGSVIQNVWIEHTKAGLWLTQPVGEKARTNGLYMMGLRIRDLMADGINFAVGTSNSMMEQSDIRYPGDDGIAMWSFTDAKLKDVNGDERTPSVNNTARYNTVSLPWLADNIVVFGGKDNKIQDNIAKDTIANGAGIAVSTRFSAEPFDGTTLVERNTLLRTGSYDSGYGVNLGAIWLYAGESSMNGEVIVRNNTVKDSTFAGLLAQGDFDIKHVLLNHLVIDGTGTNGIEATSGVKGLITVDNVIIRNDRMNMVSNPSTGLRFEEINQGFASVYKEPPVVDPGDPGAPGGGEGGNGGSSGSSGS</sequence>
<dbReference type="InterPro" id="IPR006626">
    <property type="entry name" value="PbH1"/>
</dbReference>
<keyword evidence="6" id="KW-1185">Reference proteome</keyword>
<dbReference type="CDD" id="cd23432">
    <property type="entry name" value="beta-trefoil_Ricin_EndoBetaGal-like"/>
    <property type="match status" value="7"/>
</dbReference>
<feature type="compositionally biased region" description="Gly residues" evidence="1">
    <location>
        <begin position="1717"/>
        <end position="1735"/>
    </location>
</feature>
<gene>
    <name evidence="5" type="ORF">P9847_08290</name>
</gene>
<dbReference type="Gene3D" id="2.160.20.10">
    <property type="entry name" value="Single-stranded right-handed beta-helix, Pectin lyase-like"/>
    <property type="match status" value="1"/>
</dbReference>
<dbReference type="Gene3D" id="2.80.10.50">
    <property type="match status" value="8"/>
</dbReference>
<evidence type="ECO:0000256" key="1">
    <source>
        <dbReference type="SAM" id="MobiDB-lite"/>
    </source>
</evidence>
<dbReference type="Pfam" id="PF22816">
    <property type="entry name" value="CatAgl_D2"/>
    <property type="match status" value="1"/>
</dbReference>
<evidence type="ECO:0000256" key="2">
    <source>
        <dbReference type="SAM" id="SignalP"/>
    </source>
</evidence>
<reference evidence="5 6" key="1">
    <citation type="submission" date="2023-03" db="EMBL/GenBank/DDBJ databases">
        <title>Bacillus Genome Sequencing.</title>
        <authorList>
            <person name="Dunlap C."/>
        </authorList>
    </citation>
    <scope>NUCLEOTIDE SEQUENCE [LARGE SCALE GENOMIC DNA]</scope>
    <source>
        <strain evidence="5 6">NRS-52</strain>
    </source>
</reference>
<dbReference type="CDD" id="cd14490">
    <property type="entry name" value="CBM6-CBM35-CBM36_like_1"/>
    <property type="match status" value="1"/>
</dbReference>
<organism evidence="5 6">
    <name type="scientific">Paenibacillus chibensis</name>
    <dbReference type="NCBI Taxonomy" id="59846"/>
    <lineage>
        <taxon>Bacteria</taxon>
        <taxon>Bacillati</taxon>
        <taxon>Bacillota</taxon>
        <taxon>Bacilli</taxon>
        <taxon>Bacillales</taxon>
        <taxon>Paenibacillaceae</taxon>
        <taxon>Paenibacillus</taxon>
    </lineage>
</organism>
<dbReference type="Proteomes" id="UP001343257">
    <property type="component" value="Unassembled WGS sequence"/>
</dbReference>
<dbReference type="SUPFAM" id="SSF51126">
    <property type="entry name" value="Pectin lyase-like"/>
    <property type="match status" value="1"/>
</dbReference>
<proteinExistence type="predicted"/>
<comment type="caution">
    <text evidence="5">The sequence shown here is derived from an EMBL/GenBank/DDBJ whole genome shotgun (WGS) entry which is preliminary data.</text>
</comment>
<dbReference type="SMART" id="SM00710">
    <property type="entry name" value="PbH1"/>
    <property type="match status" value="6"/>
</dbReference>
<dbReference type="InterPro" id="IPR035992">
    <property type="entry name" value="Ricin_B-like_lectins"/>
</dbReference>
<dbReference type="Gene3D" id="2.60.120.260">
    <property type="entry name" value="Galactose-binding domain-like"/>
    <property type="match status" value="2"/>
</dbReference>
<feature type="signal peptide" evidence="2">
    <location>
        <begin position="1"/>
        <end position="25"/>
    </location>
</feature>
<keyword evidence="2" id="KW-0732">Signal</keyword>
<dbReference type="InterPro" id="IPR033801">
    <property type="entry name" value="CBM6-CBM35-CBM36-like_1"/>
</dbReference>
<feature type="region of interest" description="Disordered" evidence="1">
    <location>
        <begin position="1706"/>
        <end position="1735"/>
    </location>
</feature>
<accession>A0ABU6PSF7</accession>
<dbReference type="EMBL" id="JARTLD010000023">
    <property type="protein sequence ID" value="MED5017307.1"/>
    <property type="molecule type" value="Genomic_DNA"/>
</dbReference>
<dbReference type="InterPro" id="IPR008999">
    <property type="entry name" value="Actin-crosslinking"/>
</dbReference>
<name>A0ABU6PSF7_9BACL</name>
<dbReference type="InterPro" id="IPR055149">
    <property type="entry name" value="Agl_cat_D2"/>
</dbReference>
<keyword evidence="5" id="KW-0378">Hydrolase</keyword>
<feature type="non-terminal residue" evidence="5">
    <location>
        <position position="1735"/>
    </location>
</feature>
<dbReference type="GO" id="GO:0016787">
    <property type="term" value="F:hydrolase activity"/>
    <property type="evidence" value="ECO:0007669"/>
    <property type="project" value="UniProtKB-KW"/>
</dbReference>
<dbReference type="SUPFAM" id="SSF50405">
    <property type="entry name" value="Actin-crosslinking proteins"/>
    <property type="match status" value="1"/>
</dbReference>
<evidence type="ECO:0000259" key="4">
    <source>
        <dbReference type="Pfam" id="PF22816"/>
    </source>
</evidence>
<feature type="chain" id="PRO_5046708882" evidence="2">
    <location>
        <begin position="26"/>
        <end position="1735"/>
    </location>
</feature>
<dbReference type="SUPFAM" id="SSF50370">
    <property type="entry name" value="Ricin B-like lectins"/>
    <property type="match status" value="1"/>
</dbReference>
<feature type="domain" description="CBM6/CBM35/CBM36-like 1" evidence="3">
    <location>
        <begin position="1162"/>
        <end position="1316"/>
    </location>
</feature>
<dbReference type="InterPro" id="IPR012334">
    <property type="entry name" value="Pectin_lyas_fold"/>
</dbReference>
<feature type="domain" description="Alpha-1,3-glucanase catalytic" evidence="4">
    <location>
        <begin position="1348"/>
        <end position="1661"/>
    </location>
</feature>
<evidence type="ECO:0000313" key="6">
    <source>
        <dbReference type="Proteomes" id="UP001343257"/>
    </source>
</evidence>